<feature type="compositionally biased region" description="Low complexity" evidence="1">
    <location>
        <begin position="141"/>
        <end position="153"/>
    </location>
</feature>
<feature type="compositionally biased region" description="Low complexity" evidence="1">
    <location>
        <begin position="114"/>
        <end position="133"/>
    </location>
</feature>
<evidence type="ECO:0000256" key="2">
    <source>
        <dbReference type="SAM" id="SignalP"/>
    </source>
</evidence>
<dbReference type="PROSITE" id="PS51257">
    <property type="entry name" value="PROKAR_LIPOPROTEIN"/>
    <property type="match status" value="1"/>
</dbReference>
<dbReference type="EMBL" id="VAJM01000020">
    <property type="protein sequence ID" value="TLM87899.1"/>
    <property type="molecule type" value="Genomic_DNA"/>
</dbReference>
<evidence type="ECO:0000313" key="4">
    <source>
        <dbReference type="Proteomes" id="UP000305517"/>
    </source>
</evidence>
<gene>
    <name evidence="3" type="ORF">FDY95_24975</name>
</gene>
<proteinExistence type="predicted"/>
<dbReference type="Proteomes" id="UP000305517">
    <property type="component" value="Unassembled WGS sequence"/>
</dbReference>
<feature type="chain" id="PRO_5024321886" evidence="2">
    <location>
        <begin position="19"/>
        <end position="667"/>
    </location>
</feature>
<feature type="region of interest" description="Disordered" evidence="1">
    <location>
        <begin position="22"/>
        <end position="42"/>
    </location>
</feature>
<organism evidence="3 4">
    <name type="scientific">Hymenobacter jeollabukensis</name>
    <dbReference type="NCBI Taxonomy" id="2025313"/>
    <lineage>
        <taxon>Bacteria</taxon>
        <taxon>Pseudomonadati</taxon>
        <taxon>Bacteroidota</taxon>
        <taxon>Cytophagia</taxon>
        <taxon>Cytophagales</taxon>
        <taxon>Hymenobacteraceae</taxon>
        <taxon>Hymenobacter</taxon>
    </lineage>
</organism>
<protein>
    <submittedName>
        <fullName evidence="3">Uncharacterized protein</fullName>
    </submittedName>
</protein>
<comment type="caution">
    <text evidence="3">The sequence shown here is derived from an EMBL/GenBank/DDBJ whole genome shotgun (WGS) entry which is preliminary data.</text>
</comment>
<sequence>MLRRYSPLLLALALLACARPDDSALSRTGQPGRPAALLPDSLPVPVAPAAATSTASAAATATASAGPPAAPADAGKAQVAVSDESSERPGPTAPAAVGKEYSRRSNSLAAVPEAPAARTVKAARRASASTAARRAGRRRPAAALPQAVASRQAAEADESSATRPVATVAAQTGSAVGVSTALPELPAQSGAPAASLAAANAELLPETAWAGLPGVPTQVFRLQTALDTAVVGVRGTTLALPANAFAYADDPEKIVAGTVEVRLREFVTVADMVLNQLHTASGDNLLETGGMVQLTARTADGRPCQLRPGASVLVRLPTAQPVAGMQLFKGVATSTGRVDWQSPRRALRPRQLRAGAPVFRAGVPLRMFLQKRLACSDATLRELRRSPQRLRRKMWYEGQRVRVLAYWKAVIVLDSTGRARGVRQTAAPTPELRATVERAVAQLPSFMPAYLQPPAEKLPRQRRRSLGVKPPRLRTRSVVPVWLTVTKRGRVLVKTDRGRPVYPAGIEDPEAAGAGVARQRVSKMSEQELAALETRQLGGYLFTASALGWMNCDRLIRSNEPKVLFTVRDTQPEDLVCLVFHNLRAVLSGTSSGRHHEFRQIPRGEPVTVLALRRRGPDLEMAMTQTTVAGSSLDGLRYQPVTPAQLQTVLLQLDKVGQPGAGSLSSR</sequence>
<feature type="signal peptide" evidence="2">
    <location>
        <begin position="1"/>
        <end position="18"/>
    </location>
</feature>
<dbReference type="RefSeq" id="WP_138082302.1">
    <property type="nucleotide sequence ID" value="NZ_VAJM01000020.1"/>
</dbReference>
<feature type="region of interest" description="Disordered" evidence="1">
    <location>
        <begin position="62"/>
        <end position="166"/>
    </location>
</feature>
<name>A0A5R8WHF1_9BACT</name>
<dbReference type="AlphaFoldDB" id="A0A5R8WHF1"/>
<dbReference type="OrthoDB" id="1488726at2"/>
<feature type="compositionally biased region" description="Low complexity" evidence="1">
    <location>
        <begin position="62"/>
        <end position="75"/>
    </location>
</feature>
<keyword evidence="2" id="KW-0732">Signal</keyword>
<accession>A0A5R8WHF1</accession>
<reference evidence="3 4" key="1">
    <citation type="submission" date="2019-05" db="EMBL/GenBank/DDBJ databases">
        <title>Hymenobacter edaphi sp. nov., isolated from abandoned arsenic-contaminated farmland soil.</title>
        <authorList>
            <person name="Nie L."/>
        </authorList>
    </citation>
    <scope>NUCLEOTIDE SEQUENCE [LARGE SCALE GENOMIC DNA]</scope>
    <source>
        <strain evidence="3 4">1-3-3-8</strain>
    </source>
</reference>
<evidence type="ECO:0000256" key="1">
    <source>
        <dbReference type="SAM" id="MobiDB-lite"/>
    </source>
</evidence>
<evidence type="ECO:0000313" key="3">
    <source>
        <dbReference type="EMBL" id="TLM87899.1"/>
    </source>
</evidence>
<keyword evidence="4" id="KW-1185">Reference proteome</keyword>